<keyword evidence="1" id="KW-0812">Transmembrane</keyword>
<sequence length="120" mass="13369">MYFADRHELLLPPAPDTLWFWGARTVLWISGIGFVAAVSSLGALAAVQFGPYANNLVSVLAWAPAWLALYLVHLVVRERYERLYWTAERVSKLCPYLWQLYLAGCVVSPSSNGARRGPAS</sequence>
<feature type="transmembrane region" description="Helical" evidence="1">
    <location>
        <begin position="26"/>
        <end position="50"/>
    </location>
</feature>
<dbReference type="RefSeq" id="WP_184203263.1">
    <property type="nucleotide sequence ID" value="NZ_BMOX01000160.1"/>
</dbReference>
<evidence type="ECO:0000256" key="1">
    <source>
        <dbReference type="SAM" id="Phobius"/>
    </source>
</evidence>
<dbReference type="EMBL" id="JACIIV010000060">
    <property type="protein sequence ID" value="MBB6229516.1"/>
    <property type="molecule type" value="Genomic_DNA"/>
</dbReference>
<proteinExistence type="predicted"/>
<dbReference type="AlphaFoldDB" id="A0A841LBK2"/>
<protein>
    <submittedName>
        <fullName evidence="2">Uncharacterized protein</fullName>
    </submittedName>
</protein>
<accession>A0A841LBK2</accession>
<name>A0A841LBK2_9SPHN</name>
<keyword evidence="1" id="KW-0472">Membrane</keyword>
<feature type="transmembrane region" description="Helical" evidence="1">
    <location>
        <begin position="56"/>
        <end position="76"/>
    </location>
</feature>
<organism evidence="2 3">
    <name type="scientific">Polymorphobacter multimanifer</name>
    <dbReference type="NCBI Taxonomy" id="1070431"/>
    <lineage>
        <taxon>Bacteria</taxon>
        <taxon>Pseudomonadati</taxon>
        <taxon>Pseudomonadota</taxon>
        <taxon>Alphaproteobacteria</taxon>
        <taxon>Sphingomonadales</taxon>
        <taxon>Sphingosinicellaceae</taxon>
        <taxon>Polymorphobacter</taxon>
    </lineage>
</organism>
<reference evidence="2 3" key="1">
    <citation type="submission" date="2020-08" db="EMBL/GenBank/DDBJ databases">
        <title>Genomic Encyclopedia of Type Strains, Phase IV (KMG-IV): sequencing the most valuable type-strain genomes for metagenomic binning, comparative biology and taxonomic classification.</title>
        <authorList>
            <person name="Goeker M."/>
        </authorList>
    </citation>
    <scope>NUCLEOTIDE SEQUENCE [LARGE SCALE GENOMIC DNA]</scope>
    <source>
        <strain evidence="2 3">DSM 102189</strain>
    </source>
</reference>
<evidence type="ECO:0000313" key="2">
    <source>
        <dbReference type="EMBL" id="MBB6229516.1"/>
    </source>
</evidence>
<dbReference type="Proteomes" id="UP000538147">
    <property type="component" value="Unassembled WGS sequence"/>
</dbReference>
<gene>
    <name evidence="2" type="ORF">FHS79_003719</name>
</gene>
<evidence type="ECO:0000313" key="3">
    <source>
        <dbReference type="Proteomes" id="UP000538147"/>
    </source>
</evidence>
<keyword evidence="3" id="KW-1185">Reference proteome</keyword>
<comment type="caution">
    <text evidence="2">The sequence shown here is derived from an EMBL/GenBank/DDBJ whole genome shotgun (WGS) entry which is preliminary data.</text>
</comment>
<keyword evidence="1" id="KW-1133">Transmembrane helix</keyword>